<dbReference type="EMBL" id="CP120943">
    <property type="protein sequence ID" value="WFG00355.1"/>
    <property type="molecule type" value="Genomic_DNA"/>
</dbReference>
<dbReference type="Proteomes" id="UP001218423">
    <property type="component" value="Plasmid pAC1520"/>
</dbReference>
<proteinExistence type="predicted"/>
<evidence type="ECO:0000313" key="2">
    <source>
        <dbReference type="Proteomes" id="UP001218423"/>
    </source>
</evidence>
<organism evidence="1 2">
    <name type="scientific">Aeromonas caviae</name>
    <name type="common">Aeromonas punctata</name>
    <dbReference type="NCBI Taxonomy" id="648"/>
    <lineage>
        <taxon>Bacteria</taxon>
        <taxon>Pseudomonadati</taxon>
        <taxon>Pseudomonadota</taxon>
        <taxon>Gammaproteobacteria</taxon>
        <taxon>Aeromonadales</taxon>
        <taxon>Aeromonadaceae</taxon>
        <taxon>Aeromonas</taxon>
    </lineage>
</organism>
<name>A0AAJ6CTD2_AERCA</name>
<reference evidence="1" key="1">
    <citation type="submission" date="2023-03" db="EMBL/GenBank/DDBJ databases">
        <title>Aeromonas caviae strain AC1520.</title>
        <authorList>
            <person name="Xie T."/>
            <person name="Zhang Q."/>
            <person name="Deng J."/>
            <person name="Li X."/>
        </authorList>
    </citation>
    <scope>NUCLEOTIDE SEQUENCE</scope>
    <source>
        <strain evidence="1">AC1520</strain>
        <plasmid evidence="1">pAC1520</plasmid>
    </source>
</reference>
<protein>
    <submittedName>
        <fullName evidence="1">Uncharacterized protein</fullName>
    </submittedName>
</protein>
<gene>
    <name evidence="1" type="ORF">P5S46_21570</name>
</gene>
<dbReference type="AlphaFoldDB" id="A0AAJ6CTD2"/>
<keyword evidence="1" id="KW-0614">Plasmid</keyword>
<accession>A0AAJ6CTD2</accession>
<evidence type="ECO:0000313" key="1">
    <source>
        <dbReference type="EMBL" id="WFG00355.1"/>
    </source>
</evidence>
<geneLocation type="plasmid" evidence="1 2">
    <name>pAC1520</name>
</geneLocation>
<dbReference type="RefSeq" id="WP_128341541.1">
    <property type="nucleotide sequence ID" value="NZ_CAWOMG010000111.1"/>
</dbReference>
<sequence>MGKALDVANEVLAEVSTLLSDELVKACGFDSVKDMMIDAITNKTPTGKSFVQMFIDRLGSIEAALDALAAAN</sequence>